<dbReference type="AlphaFoldDB" id="A0A1M5Q1V0"/>
<dbReference type="GO" id="GO:0019281">
    <property type="term" value="P:L-methionine biosynthetic process from homoserine via O-succinyl-L-homoserine and cystathionine"/>
    <property type="evidence" value="ECO:0007669"/>
    <property type="project" value="InterPro"/>
</dbReference>
<dbReference type="GO" id="GO:0008899">
    <property type="term" value="F:homoserine O-succinyltransferase activity"/>
    <property type="evidence" value="ECO:0007669"/>
    <property type="project" value="UniProtKB-UniRule"/>
</dbReference>
<feature type="active site" evidence="8">
    <location>
        <position position="237"/>
    </location>
</feature>
<evidence type="ECO:0000256" key="6">
    <source>
        <dbReference type="ARBA" id="ARBA00023315"/>
    </source>
</evidence>
<evidence type="ECO:0000256" key="3">
    <source>
        <dbReference type="ARBA" id="ARBA00022605"/>
    </source>
</evidence>
<dbReference type="PIRSF" id="PIRSF000450">
    <property type="entry name" value="H_ser_succinyltr"/>
    <property type="match status" value="1"/>
</dbReference>
<evidence type="ECO:0000313" key="10">
    <source>
        <dbReference type="EMBL" id="SHH08044.1"/>
    </source>
</evidence>
<organism evidence="10 11">
    <name type="scientific">Thermosyntropha lipolytica DSM 11003</name>
    <dbReference type="NCBI Taxonomy" id="1123382"/>
    <lineage>
        <taxon>Bacteria</taxon>
        <taxon>Bacillati</taxon>
        <taxon>Bacillota</taxon>
        <taxon>Clostridia</taxon>
        <taxon>Eubacteriales</taxon>
        <taxon>Syntrophomonadaceae</taxon>
        <taxon>Thermosyntropha</taxon>
    </lineage>
</organism>
<sequence>MPIIIPENLPAADILAQENIFVMNEYRALHQDIRPLKIAILNLMPIKTVTETQLLRMLSNFPIQIEIDLLTTETYQSKHTPAEHLKTFYKTFSDIKHLKYDGMIITGAPVEKMRFGDVAYWKELKEIMDYTVENVTSTFHICWAAQAALYHHYGIHNYLLPEKMFGVFKHRINNPRCELMRGLDDEVFIPHSRHTEVHRGEIEKVPELEILLESDEAGVALVISRDGRQVFAMGHSEYDAYTLKEEYERDLRKGEKINIPRHYFIDDDPSKEVIVNWRSHGSLIFTNWLNYYVYQLTPYDLYADSK</sequence>
<keyword evidence="2 8" id="KW-0963">Cytoplasm</keyword>
<evidence type="ECO:0000256" key="9">
    <source>
        <dbReference type="PIRSR" id="PIRSR000450-1"/>
    </source>
</evidence>
<protein>
    <recommendedName>
        <fullName evidence="8">Homoserine O-acetyltransferase</fullName>
        <shortName evidence="8">HAT</shortName>
        <ecNumber evidence="8">2.3.1.31</ecNumber>
    </recommendedName>
    <alternativeName>
        <fullName evidence="8">Homoserine transacetylase</fullName>
        <shortName evidence="8">HTA</shortName>
    </alternativeName>
</protein>
<dbReference type="Proteomes" id="UP000242329">
    <property type="component" value="Unassembled WGS sequence"/>
</dbReference>
<dbReference type="EC" id="2.3.1.31" evidence="8"/>
<keyword evidence="11" id="KW-1185">Reference proteome</keyword>
<dbReference type="CDD" id="cd03131">
    <property type="entry name" value="GATase1_HTS"/>
    <property type="match status" value="1"/>
</dbReference>
<accession>A0A1M5Q1V0</accession>
<dbReference type="InterPro" id="IPR005697">
    <property type="entry name" value="HST_MetA"/>
</dbReference>
<feature type="active site" description="Proton acceptor" evidence="8">
    <location>
        <position position="235"/>
    </location>
</feature>
<comment type="caution">
    <text evidence="8">Lacks conserved residue(s) required for the propagation of feature annotation.</text>
</comment>
<dbReference type="InterPro" id="IPR033752">
    <property type="entry name" value="MetA_family"/>
</dbReference>
<feature type="site" description="Important for substrate specificity" evidence="8">
    <location>
        <position position="192"/>
    </location>
</feature>
<comment type="similarity">
    <text evidence="8">Belongs to the MetA family.</text>
</comment>
<dbReference type="Pfam" id="PF04204">
    <property type="entry name" value="HTS"/>
    <property type="match status" value="1"/>
</dbReference>
<evidence type="ECO:0000256" key="1">
    <source>
        <dbReference type="ARBA" id="ARBA00004496"/>
    </source>
</evidence>
<dbReference type="SUPFAM" id="SSF52317">
    <property type="entry name" value="Class I glutamine amidotransferase-like"/>
    <property type="match status" value="1"/>
</dbReference>
<comment type="catalytic activity">
    <reaction evidence="7 8">
        <text>L-homoserine + acetyl-CoA = O-acetyl-L-homoserine + CoA</text>
        <dbReference type="Rhea" id="RHEA:13701"/>
        <dbReference type="ChEBI" id="CHEBI:57287"/>
        <dbReference type="ChEBI" id="CHEBI:57288"/>
        <dbReference type="ChEBI" id="CHEBI:57476"/>
        <dbReference type="ChEBI" id="CHEBI:57716"/>
        <dbReference type="EC" id="2.3.1.31"/>
    </reaction>
</comment>
<keyword evidence="5 8" id="KW-0486">Methionine biosynthesis</keyword>
<dbReference type="EMBL" id="FQWY01000029">
    <property type="protein sequence ID" value="SHH08044.1"/>
    <property type="molecule type" value="Genomic_DNA"/>
</dbReference>
<evidence type="ECO:0000256" key="4">
    <source>
        <dbReference type="ARBA" id="ARBA00022679"/>
    </source>
</evidence>
<dbReference type="Gene3D" id="3.40.50.880">
    <property type="match status" value="1"/>
</dbReference>
<dbReference type="PANTHER" id="PTHR20919">
    <property type="entry name" value="HOMOSERINE O-SUCCINYLTRANSFERASE"/>
    <property type="match status" value="1"/>
</dbReference>
<feature type="binding site" evidence="8">
    <location>
        <position position="249"/>
    </location>
    <ligand>
        <name>substrate</name>
    </ligand>
</feature>
<comment type="pathway">
    <text evidence="8">Amino-acid biosynthesis; L-methionine biosynthesis via de novo pathway; O-acetyl-L-homoserine from L-homoserine: step 1/1.</text>
</comment>
<comment type="function">
    <text evidence="8">Transfers an acetyl group from acetyl-CoA to L-homoserine, forming acetyl-L-homoserine.</text>
</comment>
<dbReference type="HAMAP" id="MF_00295">
    <property type="entry name" value="MetA_acyltransf"/>
    <property type="match status" value="1"/>
</dbReference>
<dbReference type="InterPro" id="IPR029062">
    <property type="entry name" value="Class_I_gatase-like"/>
</dbReference>
<feature type="active site" description="Acyl-thioester intermediate" evidence="8 9">
    <location>
        <position position="142"/>
    </location>
</feature>
<evidence type="ECO:0000313" key="11">
    <source>
        <dbReference type="Proteomes" id="UP000242329"/>
    </source>
</evidence>
<evidence type="ECO:0000256" key="8">
    <source>
        <dbReference type="HAMAP-Rule" id="MF_00295"/>
    </source>
</evidence>
<dbReference type="RefSeq" id="WP_073092639.1">
    <property type="nucleotide sequence ID" value="NZ_FQWY01000029.1"/>
</dbReference>
<evidence type="ECO:0000256" key="7">
    <source>
        <dbReference type="ARBA" id="ARBA00049043"/>
    </source>
</evidence>
<reference evidence="11" key="1">
    <citation type="submission" date="2016-11" db="EMBL/GenBank/DDBJ databases">
        <authorList>
            <person name="Varghese N."/>
            <person name="Submissions S."/>
        </authorList>
    </citation>
    <scope>NUCLEOTIDE SEQUENCE [LARGE SCALE GENOMIC DNA]</scope>
    <source>
        <strain evidence="11">DSM 11003</strain>
    </source>
</reference>
<dbReference type="OrthoDB" id="9772423at2"/>
<evidence type="ECO:0000256" key="2">
    <source>
        <dbReference type="ARBA" id="ARBA00022490"/>
    </source>
</evidence>
<dbReference type="GO" id="GO:0004414">
    <property type="term" value="F:homoserine O-acetyltransferase activity"/>
    <property type="evidence" value="ECO:0007669"/>
    <property type="project" value="UniProtKB-EC"/>
</dbReference>
<keyword evidence="6 8" id="KW-0012">Acyltransferase</keyword>
<keyword evidence="3 8" id="KW-0028">Amino-acid biosynthesis</keyword>
<gene>
    <name evidence="8" type="primary">metAA</name>
    <name evidence="10" type="ORF">SAMN02745221_01633</name>
</gene>
<feature type="site" description="Important for acyl-CoA specificity" evidence="8">
    <location>
        <position position="111"/>
    </location>
</feature>
<evidence type="ECO:0000256" key="5">
    <source>
        <dbReference type="ARBA" id="ARBA00023167"/>
    </source>
</evidence>
<dbReference type="NCBIfam" id="TIGR01001">
    <property type="entry name" value="metA"/>
    <property type="match status" value="1"/>
</dbReference>
<comment type="subcellular location">
    <subcellularLocation>
        <location evidence="1 8">Cytoplasm</location>
    </subcellularLocation>
</comment>
<dbReference type="STRING" id="1123382.SAMN02745221_01633"/>
<name>A0A1M5Q1V0_9FIRM</name>
<proteinExistence type="inferred from homology"/>
<keyword evidence="4 8" id="KW-0808">Transferase</keyword>
<feature type="binding site" evidence="8">
    <location>
        <position position="192"/>
    </location>
    <ligand>
        <name>substrate</name>
    </ligand>
</feature>
<dbReference type="GO" id="GO:0005737">
    <property type="term" value="C:cytoplasm"/>
    <property type="evidence" value="ECO:0007669"/>
    <property type="project" value="UniProtKB-SubCell"/>
</dbReference>
<dbReference type="PANTHER" id="PTHR20919:SF0">
    <property type="entry name" value="HOMOSERINE O-SUCCINYLTRANSFERASE"/>
    <property type="match status" value="1"/>
</dbReference>
<dbReference type="FunFam" id="3.40.50.880:FF:000004">
    <property type="entry name" value="Homoserine O-succinyltransferase"/>
    <property type="match status" value="1"/>
</dbReference>
<dbReference type="UniPathway" id="UPA00051">
    <property type="reaction ID" value="UER00074"/>
</dbReference>
<feature type="binding site" evidence="8">
    <location>
        <position position="163"/>
    </location>
    <ligand>
        <name>substrate</name>
    </ligand>
</feature>